<accession>A0A3A9YT35</accession>
<sequence length="254" mass="27649">MSRLHVTKDFWIGALRAEGPTFAAAVAEAPPETPVLSCPGWTVTDLTLHLAGIYRWVHSFAGSPVTTAPPQRRSERPEVPAGATALAVWQQAYDELMVLLDTLDPEAAAWNWAPQPKKAGFWPRRMAHETAVHRWDAQLAIAAGDPIEAKLAADGVSEVLDTWLPAGRRREPGPWHGVAQLTASDAGQEWFLRLRGEGVALLDTATIFDHDDHHARVQVAGTASDLLLALWGRISFDTLGVNGDRQLLNGLRTG</sequence>
<dbReference type="InterPro" id="IPR010872">
    <property type="entry name" value="MDMPI_C-term_domain"/>
</dbReference>
<dbReference type="GO" id="GO:0046872">
    <property type="term" value="F:metal ion binding"/>
    <property type="evidence" value="ECO:0007669"/>
    <property type="project" value="InterPro"/>
</dbReference>
<dbReference type="NCBIfam" id="TIGR03083">
    <property type="entry name" value="maleylpyruvate isomerase family mycothiol-dependent enzyme"/>
    <property type="match status" value="1"/>
</dbReference>
<evidence type="ECO:0000259" key="2">
    <source>
        <dbReference type="Pfam" id="PF11716"/>
    </source>
</evidence>
<dbReference type="Gene3D" id="1.20.120.450">
    <property type="entry name" value="dinb family like domain"/>
    <property type="match status" value="1"/>
</dbReference>
<dbReference type="RefSeq" id="WP_120732502.1">
    <property type="nucleotide sequence ID" value="NZ_RBAK01000018.1"/>
</dbReference>
<dbReference type="EMBL" id="RBAK01000018">
    <property type="protein sequence ID" value="RKN39130.1"/>
    <property type="molecule type" value="Genomic_DNA"/>
</dbReference>
<dbReference type="PANTHER" id="PTHR40758">
    <property type="entry name" value="CONSERVED PROTEIN"/>
    <property type="match status" value="1"/>
</dbReference>
<dbReference type="GO" id="GO:0016853">
    <property type="term" value="F:isomerase activity"/>
    <property type="evidence" value="ECO:0007669"/>
    <property type="project" value="UniProtKB-KW"/>
</dbReference>
<feature type="domain" description="Mycothiol-dependent maleylpyruvate isomerase metal-binding" evidence="2">
    <location>
        <begin position="14"/>
        <end position="138"/>
    </location>
</feature>
<comment type="caution">
    <text evidence="3">The sequence shown here is derived from an EMBL/GenBank/DDBJ whole genome shotgun (WGS) entry which is preliminary data.</text>
</comment>
<dbReference type="Pfam" id="PF07398">
    <property type="entry name" value="MDMPI_C"/>
    <property type="match status" value="1"/>
</dbReference>
<dbReference type="GO" id="GO:0005886">
    <property type="term" value="C:plasma membrane"/>
    <property type="evidence" value="ECO:0007669"/>
    <property type="project" value="TreeGrafter"/>
</dbReference>
<dbReference type="AlphaFoldDB" id="A0A3A9YT35"/>
<dbReference type="SUPFAM" id="SSF109854">
    <property type="entry name" value="DinB/YfiT-like putative metalloenzymes"/>
    <property type="match status" value="1"/>
</dbReference>
<protein>
    <submittedName>
        <fullName evidence="3">Maleylpyruvate isomerase family mycothiol-dependent enzyme</fullName>
    </submittedName>
</protein>
<organism evidence="3 4">
    <name type="scientific">Micromonospora endolithica</name>
    <dbReference type="NCBI Taxonomy" id="230091"/>
    <lineage>
        <taxon>Bacteria</taxon>
        <taxon>Bacillati</taxon>
        <taxon>Actinomycetota</taxon>
        <taxon>Actinomycetes</taxon>
        <taxon>Micromonosporales</taxon>
        <taxon>Micromonosporaceae</taxon>
        <taxon>Micromonospora</taxon>
    </lineage>
</organism>
<keyword evidence="4" id="KW-1185">Reference proteome</keyword>
<gene>
    <name evidence="3" type="ORF">D7223_29720</name>
</gene>
<evidence type="ECO:0000259" key="1">
    <source>
        <dbReference type="Pfam" id="PF07398"/>
    </source>
</evidence>
<dbReference type="Pfam" id="PF11716">
    <property type="entry name" value="MDMPI_N"/>
    <property type="match status" value="1"/>
</dbReference>
<proteinExistence type="predicted"/>
<feature type="domain" description="MDMPI C-terminal" evidence="1">
    <location>
        <begin position="151"/>
        <end position="248"/>
    </location>
</feature>
<evidence type="ECO:0000313" key="4">
    <source>
        <dbReference type="Proteomes" id="UP000281726"/>
    </source>
</evidence>
<name>A0A3A9YT35_9ACTN</name>
<dbReference type="Proteomes" id="UP000281726">
    <property type="component" value="Unassembled WGS sequence"/>
</dbReference>
<dbReference type="OrthoDB" id="3671213at2"/>
<dbReference type="InterPro" id="IPR024344">
    <property type="entry name" value="MDMPI_metal-binding"/>
</dbReference>
<reference evidence="3 4" key="1">
    <citation type="journal article" date="2004" name="Syst. Appl. Microbiol.">
        <title>Cryptoendolithic actinomycetes from antarctic sandstone rock samples: Micromonospora endolithica sp. nov. and two isolates related to Micromonospora coerulea Jensen 1932.</title>
        <authorList>
            <person name="Hirsch P."/>
            <person name="Mevs U."/>
            <person name="Kroppenstedt R.M."/>
            <person name="Schumann P."/>
            <person name="Stackebrandt E."/>
        </authorList>
    </citation>
    <scope>NUCLEOTIDE SEQUENCE [LARGE SCALE GENOMIC DNA]</scope>
    <source>
        <strain evidence="3 4">JCM 12677</strain>
    </source>
</reference>
<keyword evidence="3" id="KW-0413">Isomerase</keyword>
<dbReference type="InterPro" id="IPR034660">
    <property type="entry name" value="DinB/YfiT-like"/>
</dbReference>
<dbReference type="PANTHER" id="PTHR40758:SF1">
    <property type="entry name" value="CONSERVED PROTEIN"/>
    <property type="match status" value="1"/>
</dbReference>
<keyword evidence="3" id="KW-0670">Pyruvate</keyword>
<evidence type="ECO:0000313" key="3">
    <source>
        <dbReference type="EMBL" id="RKN39130.1"/>
    </source>
</evidence>
<dbReference type="InterPro" id="IPR017517">
    <property type="entry name" value="Maleyloyr_isom"/>
</dbReference>